<proteinExistence type="predicted"/>
<dbReference type="InterPro" id="IPR016039">
    <property type="entry name" value="Thiolase-like"/>
</dbReference>
<evidence type="ECO:0000313" key="1">
    <source>
        <dbReference type="EMBL" id="GAH06141.1"/>
    </source>
</evidence>
<protein>
    <submittedName>
        <fullName evidence="1">Uncharacterized protein</fullName>
    </submittedName>
</protein>
<sequence length="185" mass="20742">MTVHQGADFRFNRPQRGIIDTLSRTHGCFADYIQALYEGDDIFGDMDGKGVFLYATRGARFHLNELLSPNSINIDQIDLLIEHQANFAMIPLTLEQVIDLPKDEIKQAVADLVANKMVTNVHECGNCSVVCMQRLPYDLKRGALQEDKLQGFKINANLDQLKKAKLILNDSVGSGMTRSSFIQKL</sequence>
<name>X1CCZ7_9ZZZZ</name>
<comment type="caution">
    <text evidence="1">The sequence shown here is derived from an EMBL/GenBank/DDBJ whole genome shotgun (WGS) entry which is preliminary data.</text>
</comment>
<gene>
    <name evidence="1" type="ORF">S01H4_59059</name>
</gene>
<accession>X1CCZ7</accession>
<dbReference type="AlphaFoldDB" id="X1CCZ7"/>
<dbReference type="GO" id="GO:0016746">
    <property type="term" value="F:acyltransferase activity"/>
    <property type="evidence" value="ECO:0007669"/>
    <property type="project" value="InterPro"/>
</dbReference>
<dbReference type="SUPFAM" id="SSF53901">
    <property type="entry name" value="Thiolase-like"/>
    <property type="match status" value="1"/>
</dbReference>
<organism evidence="1">
    <name type="scientific">marine sediment metagenome</name>
    <dbReference type="NCBI Taxonomy" id="412755"/>
    <lineage>
        <taxon>unclassified sequences</taxon>
        <taxon>metagenomes</taxon>
        <taxon>ecological metagenomes</taxon>
    </lineage>
</organism>
<dbReference type="Gene3D" id="3.40.47.10">
    <property type="match status" value="1"/>
</dbReference>
<dbReference type="EMBL" id="BART01034578">
    <property type="protein sequence ID" value="GAH06141.1"/>
    <property type="molecule type" value="Genomic_DNA"/>
</dbReference>
<reference evidence="1" key="1">
    <citation type="journal article" date="2014" name="Front. Microbiol.">
        <title>High frequency of phylogenetically diverse reductive dehalogenase-homologous genes in deep subseafloor sedimentary metagenomes.</title>
        <authorList>
            <person name="Kawai M."/>
            <person name="Futagami T."/>
            <person name="Toyoda A."/>
            <person name="Takaki Y."/>
            <person name="Nishi S."/>
            <person name="Hori S."/>
            <person name="Arai W."/>
            <person name="Tsubouchi T."/>
            <person name="Morono Y."/>
            <person name="Uchiyama I."/>
            <person name="Ito T."/>
            <person name="Fujiyama A."/>
            <person name="Inagaki F."/>
            <person name="Takami H."/>
        </authorList>
    </citation>
    <scope>NUCLEOTIDE SEQUENCE</scope>
    <source>
        <strain evidence="1">Expedition CK06-06</strain>
    </source>
</reference>